<keyword evidence="3" id="KW-1185">Reference proteome</keyword>
<dbReference type="InterPro" id="IPR000477">
    <property type="entry name" value="RT_dom"/>
</dbReference>
<comment type="caution">
    <text evidence="2">The sequence shown here is derived from an EMBL/GenBank/DDBJ whole genome shotgun (WGS) entry which is preliminary data.</text>
</comment>
<gene>
    <name evidence="2" type="ORF">PR048_001927</name>
</gene>
<dbReference type="InterPro" id="IPR043128">
    <property type="entry name" value="Rev_trsase/Diguanyl_cyclase"/>
</dbReference>
<dbReference type="PANTHER" id="PTHR37984">
    <property type="entry name" value="PROTEIN CBG26694"/>
    <property type="match status" value="1"/>
</dbReference>
<dbReference type="Gene3D" id="3.30.70.270">
    <property type="match status" value="2"/>
</dbReference>
<organism evidence="2 3">
    <name type="scientific">Dryococelus australis</name>
    <dbReference type="NCBI Taxonomy" id="614101"/>
    <lineage>
        <taxon>Eukaryota</taxon>
        <taxon>Metazoa</taxon>
        <taxon>Ecdysozoa</taxon>
        <taxon>Arthropoda</taxon>
        <taxon>Hexapoda</taxon>
        <taxon>Insecta</taxon>
        <taxon>Pterygota</taxon>
        <taxon>Neoptera</taxon>
        <taxon>Polyneoptera</taxon>
        <taxon>Phasmatodea</taxon>
        <taxon>Verophasmatodea</taxon>
        <taxon>Anareolatae</taxon>
        <taxon>Phasmatidae</taxon>
        <taxon>Eurycanthinae</taxon>
        <taxon>Dryococelus</taxon>
    </lineage>
</organism>
<dbReference type="PANTHER" id="PTHR37984:SF5">
    <property type="entry name" value="PROTEIN NYNRIN-LIKE"/>
    <property type="match status" value="1"/>
</dbReference>
<feature type="domain" description="Reverse transcriptase" evidence="1">
    <location>
        <begin position="38"/>
        <end position="136"/>
    </location>
</feature>
<evidence type="ECO:0000313" key="3">
    <source>
        <dbReference type="Proteomes" id="UP001159363"/>
    </source>
</evidence>
<reference evidence="2 3" key="1">
    <citation type="submission" date="2023-02" db="EMBL/GenBank/DDBJ databases">
        <title>LHISI_Scaffold_Assembly.</title>
        <authorList>
            <person name="Stuart O.P."/>
            <person name="Cleave R."/>
            <person name="Magrath M.J.L."/>
            <person name="Mikheyev A.S."/>
        </authorList>
    </citation>
    <scope>NUCLEOTIDE SEQUENCE [LARGE SCALE GENOMIC DNA]</scope>
    <source>
        <strain evidence="2">Daus_M_001</strain>
        <tissue evidence="2">Leg muscle</tissue>
    </source>
</reference>
<dbReference type="InterPro" id="IPR043502">
    <property type="entry name" value="DNA/RNA_pol_sf"/>
</dbReference>
<sequence>MNGEIRLCGDLKVTLNNNVSVDQYPLQKTEDLFQKFHKSNYKIFNHEHYLWLYVYNRICFGSSSASAIFQSIIDRILEGIKCCGAYQDYILIGGKDYNSCKSVLYSVLNGLNNYDVKVNCQKSEYFVESLQMLGYVLSADIEKLINTKSLQNVTQLGSYLGLFNYCHKIIKMAPDVMEPLHNLLRHSVSWEWIDECEVLLILKFFLA</sequence>
<evidence type="ECO:0000313" key="2">
    <source>
        <dbReference type="EMBL" id="KAJ8896583.1"/>
    </source>
</evidence>
<proteinExistence type="predicted"/>
<accession>A0ABQ9IIR2</accession>
<dbReference type="SUPFAM" id="SSF56672">
    <property type="entry name" value="DNA/RNA polymerases"/>
    <property type="match status" value="1"/>
</dbReference>
<evidence type="ECO:0000259" key="1">
    <source>
        <dbReference type="Pfam" id="PF00078"/>
    </source>
</evidence>
<dbReference type="Proteomes" id="UP001159363">
    <property type="component" value="Chromosome 1"/>
</dbReference>
<dbReference type="Pfam" id="PF00078">
    <property type="entry name" value="RVT_1"/>
    <property type="match status" value="1"/>
</dbReference>
<name>A0ABQ9IIR2_9NEOP</name>
<dbReference type="EMBL" id="JARBHB010000001">
    <property type="protein sequence ID" value="KAJ8896583.1"/>
    <property type="molecule type" value="Genomic_DNA"/>
</dbReference>
<protein>
    <recommendedName>
        <fullName evidence="1">Reverse transcriptase domain-containing protein</fullName>
    </recommendedName>
</protein>
<dbReference type="InterPro" id="IPR050951">
    <property type="entry name" value="Retrovirus_Pol_polyprotein"/>
</dbReference>